<dbReference type="GO" id="GO:0000981">
    <property type="term" value="F:DNA-binding transcription factor activity, RNA polymerase II-specific"/>
    <property type="evidence" value="ECO:0007669"/>
    <property type="project" value="TreeGrafter"/>
</dbReference>
<evidence type="ECO:0000256" key="8">
    <source>
        <dbReference type="PROSITE-ProRule" id="PRU00094"/>
    </source>
</evidence>
<dbReference type="PROSITE" id="PS00344">
    <property type="entry name" value="GATA_ZN_FINGER_1"/>
    <property type="match status" value="1"/>
</dbReference>
<feature type="domain" description="GATA-type" evidence="10">
    <location>
        <begin position="63"/>
        <end position="116"/>
    </location>
</feature>
<dbReference type="InterPro" id="IPR000679">
    <property type="entry name" value="Znf_GATA"/>
</dbReference>
<evidence type="ECO:0000256" key="3">
    <source>
        <dbReference type="ARBA" id="ARBA00022771"/>
    </source>
</evidence>
<evidence type="ECO:0000256" key="2">
    <source>
        <dbReference type="ARBA" id="ARBA00022723"/>
    </source>
</evidence>
<dbReference type="SMART" id="SM00401">
    <property type="entry name" value="ZnF_GATA"/>
    <property type="match status" value="1"/>
</dbReference>
<dbReference type="Gene3D" id="3.30.50.10">
    <property type="entry name" value="Erythroid Transcription Factor GATA-1, subunit A"/>
    <property type="match status" value="1"/>
</dbReference>
<evidence type="ECO:0000256" key="4">
    <source>
        <dbReference type="ARBA" id="ARBA00022833"/>
    </source>
</evidence>
<feature type="compositionally biased region" description="Low complexity" evidence="9">
    <location>
        <begin position="132"/>
        <end position="146"/>
    </location>
</feature>
<dbReference type="PRINTS" id="PR00619">
    <property type="entry name" value="GATAZNFINGER"/>
</dbReference>
<evidence type="ECO:0000259" key="10">
    <source>
        <dbReference type="PROSITE" id="PS50114"/>
    </source>
</evidence>
<name>A0A9P6X453_RHIOR</name>
<dbReference type="GO" id="GO:0000978">
    <property type="term" value="F:RNA polymerase II cis-regulatory region sequence-specific DNA binding"/>
    <property type="evidence" value="ECO:0007669"/>
    <property type="project" value="TreeGrafter"/>
</dbReference>
<reference evidence="11" key="1">
    <citation type="journal article" date="2020" name="Microb. Genom.">
        <title>Genetic diversity of clinical and environmental Mucorales isolates obtained from an investigation of mucormycosis cases among solid organ transplant recipients.</title>
        <authorList>
            <person name="Nguyen M.H."/>
            <person name="Kaul D."/>
            <person name="Muto C."/>
            <person name="Cheng S.J."/>
            <person name="Richter R.A."/>
            <person name="Bruno V.M."/>
            <person name="Liu G."/>
            <person name="Beyhan S."/>
            <person name="Sundermann A.J."/>
            <person name="Mounaud S."/>
            <person name="Pasculle A.W."/>
            <person name="Nierman W.C."/>
            <person name="Driscoll E."/>
            <person name="Cumbie R."/>
            <person name="Clancy C.J."/>
            <person name="Dupont C.L."/>
        </authorList>
    </citation>
    <scope>NUCLEOTIDE SEQUENCE</scope>
    <source>
        <strain evidence="11">GL11</strain>
    </source>
</reference>
<comment type="caution">
    <text evidence="11">The sequence shown here is derived from an EMBL/GenBank/DDBJ whole genome shotgun (WGS) entry which is preliminary data.</text>
</comment>
<dbReference type="EMBL" id="JAANQT010001510">
    <property type="protein sequence ID" value="KAG1304883.1"/>
    <property type="molecule type" value="Genomic_DNA"/>
</dbReference>
<evidence type="ECO:0000313" key="11">
    <source>
        <dbReference type="EMBL" id="KAG1304883.1"/>
    </source>
</evidence>
<dbReference type="Pfam" id="PF00320">
    <property type="entry name" value="GATA"/>
    <property type="match status" value="1"/>
</dbReference>
<evidence type="ECO:0000256" key="7">
    <source>
        <dbReference type="ARBA" id="ARBA00023242"/>
    </source>
</evidence>
<keyword evidence="7" id="KW-0539">Nucleus</keyword>
<feature type="region of interest" description="Disordered" evidence="9">
    <location>
        <begin position="130"/>
        <end position="150"/>
    </location>
</feature>
<dbReference type="GO" id="GO:0008270">
    <property type="term" value="F:zinc ion binding"/>
    <property type="evidence" value="ECO:0007669"/>
    <property type="project" value="UniProtKB-KW"/>
</dbReference>
<dbReference type="GO" id="GO:0000122">
    <property type="term" value="P:negative regulation of transcription by RNA polymerase II"/>
    <property type="evidence" value="ECO:0007669"/>
    <property type="project" value="TreeGrafter"/>
</dbReference>
<keyword evidence="4" id="KW-0862">Zinc</keyword>
<keyword evidence="12" id="KW-1185">Reference proteome</keyword>
<dbReference type="InterPro" id="IPR013088">
    <property type="entry name" value="Znf_NHR/GATA"/>
</dbReference>
<proteinExistence type="predicted"/>
<dbReference type="Proteomes" id="UP000716291">
    <property type="component" value="Unassembled WGS sequence"/>
</dbReference>
<dbReference type="SUPFAM" id="SSF57716">
    <property type="entry name" value="Glucocorticoid receptor-like (DNA-binding domain)"/>
    <property type="match status" value="1"/>
</dbReference>
<evidence type="ECO:0000256" key="1">
    <source>
        <dbReference type="ARBA" id="ARBA00004123"/>
    </source>
</evidence>
<dbReference type="CDD" id="cd00202">
    <property type="entry name" value="ZnF_GATA"/>
    <property type="match status" value="1"/>
</dbReference>
<dbReference type="PROSITE" id="PS50114">
    <property type="entry name" value="GATA_ZN_FINGER_2"/>
    <property type="match status" value="1"/>
</dbReference>
<keyword evidence="2" id="KW-0479">Metal-binding</keyword>
<dbReference type="GO" id="GO:0045944">
    <property type="term" value="P:positive regulation of transcription by RNA polymerase II"/>
    <property type="evidence" value="ECO:0007669"/>
    <property type="project" value="TreeGrafter"/>
</dbReference>
<evidence type="ECO:0000256" key="6">
    <source>
        <dbReference type="ARBA" id="ARBA00023163"/>
    </source>
</evidence>
<evidence type="ECO:0000256" key="5">
    <source>
        <dbReference type="ARBA" id="ARBA00023015"/>
    </source>
</evidence>
<keyword evidence="5" id="KW-0805">Transcription regulation</keyword>
<dbReference type="GO" id="GO:0005634">
    <property type="term" value="C:nucleus"/>
    <property type="evidence" value="ECO:0007669"/>
    <property type="project" value="UniProtKB-SubCell"/>
</dbReference>
<accession>A0A9P6X453</accession>
<evidence type="ECO:0000256" key="9">
    <source>
        <dbReference type="SAM" id="MobiDB-lite"/>
    </source>
</evidence>
<organism evidence="11 12">
    <name type="scientific">Rhizopus oryzae</name>
    <name type="common">Mucormycosis agent</name>
    <name type="synonym">Rhizopus arrhizus var. delemar</name>
    <dbReference type="NCBI Taxonomy" id="64495"/>
    <lineage>
        <taxon>Eukaryota</taxon>
        <taxon>Fungi</taxon>
        <taxon>Fungi incertae sedis</taxon>
        <taxon>Mucoromycota</taxon>
        <taxon>Mucoromycotina</taxon>
        <taxon>Mucoromycetes</taxon>
        <taxon>Mucorales</taxon>
        <taxon>Mucorineae</taxon>
        <taxon>Rhizopodaceae</taxon>
        <taxon>Rhizopus</taxon>
    </lineage>
</organism>
<keyword evidence="3 8" id="KW-0863">Zinc-finger</keyword>
<dbReference type="PANTHER" id="PTHR10071:SF335">
    <property type="entry name" value="IRON-SENSING TRANSCRIPTIONAL REPRESSOR-RELATED"/>
    <property type="match status" value="1"/>
</dbReference>
<dbReference type="PANTHER" id="PTHR10071">
    <property type="entry name" value="TRANSCRIPTION FACTOR GATA FAMILY MEMBER"/>
    <property type="match status" value="1"/>
</dbReference>
<gene>
    <name evidence="11" type="ORF">G6F64_008823</name>
</gene>
<dbReference type="InterPro" id="IPR039355">
    <property type="entry name" value="Transcription_factor_GATA"/>
</dbReference>
<dbReference type="AlphaFoldDB" id="A0A9P6X453"/>
<sequence length="246" mass="28146">MAYSTLILKEHELKEARKKYLSNCIKCQSPFRAQLFDRETNICEGCKENYPKQEKIQKVHHQWEDNITCSNCQATNTPLWRRDEAGNTICNACGLYYKLHHVHRPRTMMNSVIKRRKRCPSKKINFTEKSIHISSSPSNSTSSSSCTDEELESESTVKKVMISTLTLPPVYNSNLKSLNSQRSELQKQVNRLSKLLSNTISRLSEVDEAILRLQKQSNEDQLVANSLLSLSNSYPITLIGQSIKHA</sequence>
<keyword evidence="6" id="KW-0804">Transcription</keyword>
<comment type="subcellular location">
    <subcellularLocation>
        <location evidence="1">Nucleus</location>
    </subcellularLocation>
</comment>
<evidence type="ECO:0000313" key="12">
    <source>
        <dbReference type="Proteomes" id="UP000716291"/>
    </source>
</evidence>
<protein>
    <recommendedName>
        <fullName evidence="10">GATA-type domain-containing protein</fullName>
    </recommendedName>
</protein>